<reference evidence="2" key="1">
    <citation type="journal article" date="2013" name="Nature">
        <title>Draft genome of the wheat A-genome progenitor Triticum urartu.</title>
        <authorList>
            <person name="Ling H.Q."/>
            <person name="Zhao S."/>
            <person name="Liu D."/>
            <person name="Wang J."/>
            <person name="Sun H."/>
            <person name="Zhang C."/>
            <person name="Fan H."/>
            <person name="Li D."/>
            <person name="Dong L."/>
            <person name="Tao Y."/>
            <person name="Gao C."/>
            <person name="Wu H."/>
            <person name="Li Y."/>
            <person name="Cui Y."/>
            <person name="Guo X."/>
            <person name="Zheng S."/>
            <person name="Wang B."/>
            <person name="Yu K."/>
            <person name="Liang Q."/>
            <person name="Yang W."/>
            <person name="Lou X."/>
            <person name="Chen J."/>
            <person name="Feng M."/>
            <person name="Jian J."/>
            <person name="Zhang X."/>
            <person name="Luo G."/>
            <person name="Jiang Y."/>
            <person name="Liu J."/>
            <person name="Wang Z."/>
            <person name="Sha Y."/>
            <person name="Zhang B."/>
            <person name="Wu H."/>
            <person name="Tang D."/>
            <person name="Shen Q."/>
            <person name="Xue P."/>
            <person name="Zou S."/>
            <person name="Wang X."/>
            <person name="Liu X."/>
            <person name="Wang F."/>
            <person name="Yang Y."/>
            <person name="An X."/>
            <person name="Dong Z."/>
            <person name="Zhang K."/>
            <person name="Zhang X."/>
            <person name="Luo M.C."/>
            <person name="Dvorak J."/>
            <person name="Tong Y."/>
            <person name="Wang J."/>
            <person name="Yang H."/>
            <person name="Li Z."/>
            <person name="Wang D."/>
            <person name="Zhang A."/>
            <person name="Wang J."/>
        </authorList>
    </citation>
    <scope>NUCLEOTIDE SEQUENCE</scope>
    <source>
        <strain evidence="2">cv. G1812</strain>
    </source>
</reference>
<dbReference type="AlphaFoldDB" id="A0A8R7QAQ7"/>
<dbReference type="Proteomes" id="UP000015106">
    <property type="component" value="Chromosome 5"/>
</dbReference>
<reference evidence="1" key="3">
    <citation type="submission" date="2022-06" db="UniProtKB">
        <authorList>
            <consortium name="EnsemblPlants"/>
        </authorList>
    </citation>
    <scope>IDENTIFICATION</scope>
</reference>
<dbReference type="EnsemblPlants" id="TuG1812G0500000669.01.T01">
    <property type="protein sequence ID" value="TuG1812G0500000669.01.T01.cds460380"/>
    <property type="gene ID" value="TuG1812G0500000669.01"/>
</dbReference>
<organism evidence="1 2">
    <name type="scientific">Triticum urartu</name>
    <name type="common">Red wild einkorn</name>
    <name type="synonym">Crithodium urartu</name>
    <dbReference type="NCBI Taxonomy" id="4572"/>
    <lineage>
        <taxon>Eukaryota</taxon>
        <taxon>Viridiplantae</taxon>
        <taxon>Streptophyta</taxon>
        <taxon>Embryophyta</taxon>
        <taxon>Tracheophyta</taxon>
        <taxon>Spermatophyta</taxon>
        <taxon>Magnoliopsida</taxon>
        <taxon>Liliopsida</taxon>
        <taxon>Poales</taxon>
        <taxon>Poaceae</taxon>
        <taxon>BOP clade</taxon>
        <taxon>Pooideae</taxon>
        <taxon>Triticodae</taxon>
        <taxon>Triticeae</taxon>
        <taxon>Triticinae</taxon>
        <taxon>Triticum</taxon>
    </lineage>
</organism>
<reference evidence="1" key="2">
    <citation type="submission" date="2018-03" db="EMBL/GenBank/DDBJ databases">
        <title>The Triticum urartu genome reveals the dynamic nature of wheat genome evolution.</title>
        <authorList>
            <person name="Ling H."/>
            <person name="Ma B."/>
            <person name="Shi X."/>
            <person name="Liu H."/>
            <person name="Dong L."/>
            <person name="Sun H."/>
            <person name="Cao Y."/>
            <person name="Gao Q."/>
            <person name="Zheng S."/>
            <person name="Li Y."/>
            <person name="Yu Y."/>
            <person name="Du H."/>
            <person name="Qi M."/>
            <person name="Li Y."/>
            <person name="Yu H."/>
            <person name="Cui Y."/>
            <person name="Wang N."/>
            <person name="Chen C."/>
            <person name="Wu H."/>
            <person name="Zhao Y."/>
            <person name="Zhang J."/>
            <person name="Li Y."/>
            <person name="Zhou W."/>
            <person name="Zhang B."/>
            <person name="Hu W."/>
            <person name="Eijk M."/>
            <person name="Tang J."/>
            <person name="Witsenboer H."/>
            <person name="Zhao S."/>
            <person name="Li Z."/>
            <person name="Zhang A."/>
            <person name="Wang D."/>
            <person name="Liang C."/>
        </authorList>
    </citation>
    <scope>NUCLEOTIDE SEQUENCE [LARGE SCALE GENOMIC DNA]</scope>
    <source>
        <strain evidence="1">cv. G1812</strain>
    </source>
</reference>
<dbReference type="Gramene" id="TuG1812G0500000669.01.T01">
    <property type="protein sequence ID" value="TuG1812G0500000669.01.T01.cds460380"/>
    <property type="gene ID" value="TuG1812G0500000669.01"/>
</dbReference>
<keyword evidence="2" id="KW-1185">Reference proteome</keyword>
<proteinExistence type="predicted"/>
<evidence type="ECO:0000313" key="1">
    <source>
        <dbReference type="EnsemblPlants" id="TuG1812G0500000669.01.T01.cds460380"/>
    </source>
</evidence>
<sequence>MDRGRHPPRATSSTTRGHGGHVRVEMHARLLVLVADSTVHAVMGDQCRECGVFLRELDWSIGVALRPRISSMDCASRPQAGRVRPKCSGVTECINCSSARIILGAERLMFFTPRFVPKK</sequence>
<protein>
    <submittedName>
        <fullName evidence="1">Uncharacterized protein</fullName>
    </submittedName>
</protein>
<evidence type="ECO:0000313" key="2">
    <source>
        <dbReference type="Proteomes" id="UP000015106"/>
    </source>
</evidence>
<name>A0A8R7QAQ7_TRIUA</name>
<accession>A0A8R7QAQ7</accession>